<protein>
    <submittedName>
        <fullName evidence="2">Uncharacterized protein</fullName>
    </submittedName>
</protein>
<sequence>MTRNKLNANAKRKLKDLLNNTDSSFDSPTQQPYKKGSKKLSKNNTSVHSIHEGLSSDKTPDNQKHAYNTQTSTPLQYPYPLPFPGPPPAHSGSYPSFSWPPPPVADNNVLGHIMQYITTIDSRLSNLENMDKKIDKLESFCENMENLYIRVKKTETGIETLTSQMTEVQDICVSHKIKLDELCVEKDTMWVAIAAGGAGSPGKGSKIKKELEQIQKQNEELKSTVTDLPTLVKSSSSLSQRQSSTSQSQGQTHTCRSRDSDSESADKQDNIMSLQPGQNEDLGSET</sequence>
<dbReference type="AlphaFoldDB" id="A0A8S3V294"/>
<feature type="region of interest" description="Disordered" evidence="1">
    <location>
        <begin position="1"/>
        <end position="78"/>
    </location>
</feature>
<evidence type="ECO:0000313" key="3">
    <source>
        <dbReference type="Proteomes" id="UP000683360"/>
    </source>
</evidence>
<comment type="caution">
    <text evidence="2">The sequence shown here is derived from an EMBL/GenBank/DDBJ whole genome shotgun (WGS) entry which is preliminary data.</text>
</comment>
<proteinExistence type="predicted"/>
<feature type="region of interest" description="Disordered" evidence="1">
    <location>
        <begin position="220"/>
        <end position="286"/>
    </location>
</feature>
<keyword evidence="3" id="KW-1185">Reference proteome</keyword>
<feature type="compositionally biased region" description="Basic and acidic residues" evidence="1">
    <location>
        <begin position="256"/>
        <end position="269"/>
    </location>
</feature>
<accession>A0A8S3V294</accession>
<reference evidence="2" key="1">
    <citation type="submission" date="2021-03" db="EMBL/GenBank/DDBJ databases">
        <authorList>
            <person name="Bekaert M."/>
        </authorList>
    </citation>
    <scope>NUCLEOTIDE SEQUENCE</scope>
</reference>
<evidence type="ECO:0000256" key="1">
    <source>
        <dbReference type="SAM" id="MobiDB-lite"/>
    </source>
</evidence>
<gene>
    <name evidence="2" type="ORF">MEDL_63533</name>
</gene>
<feature type="compositionally biased region" description="Polar residues" evidence="1">
    <location>
        <begin position="21"/>
        <end position="32"/>
    </location>
</feature>
<evidence type="ECO:0000313" key="2">
    <source>
        <dbReference type="EMBL" id="CAG2251848.1"/>
    </source>
</evidence>
<name>A0A8S3V294_MYTED</name>
<feature type="compositionally biased region" description="Low complexity" evidence="1">
    <location>
        <begin position="234"/>
        <end position="251"/>
    </location>
</feature>
<organism evidence="2 3">
    <name type="scientific">Mytilus edulis</name>
    <name type="common">Blue mussel</name>
    <dbReference type="NCBI Taxonomy" id="6550"/>
    <lineage>
        <taxon>Eukaryota</taxon>
        <taxon>Metazoa</taxon>
        <taxon>Spiralia</taxon>
        <taxon>Lophotrochozoa</taxon>
        <taxon>Mollusca</taxon>
        <taxon>Bivalvia</taxon>
        <taxon>Autobranchia</taxon>
        <taxon>Pteriomorphia</taxon>
        <taxon>Mytilida</taxon>
        <taxon>Mytiloidea</taxon>
        <taxon>Mytilidae</taxon>
        <taxon>Mytilinae</taxon>
        <taxon>Mytilus</taxon>
    </lineage>
</organism>
<feature type="compositionally biased region" description="Basic and acidic residues" evidence="1">
    <location>
        <begin position="49"/>
        <end position="64"/>
    </location>
</feature>
<dbReference type="EMBL" id="CAJPWZ010003102">
    <property type="protein sequence ID" value="CAG2251848.1"/>
    <property type="molecule type" value="Genomic_DNA"/>
</dbReference>
<dbReference type="Proteomes" id="UP000683360">
    <property type="component" value="Unassembled WGS sequence"/>
</dbReference>